<gene>
    <name evidence="2" type="ORF">P154DRAFT_568943</name>
</gene>
<protein>
    <submittedName>
        <fullName evidence="2">Uncharacterized protein</fullName>
    </submittedName>
</protein>
<feature type="compositionally biased region" description="Polar residues" evidence="1">
    <location>
        <begin position="125"/>
        <end position="134"/>
    </location>
</feature>
<accession>A0A6A5X5D2</accession>
<dbReference type="AlphaFoldDB" id="A0A6A5X5D2"/>
<proteinExistence type="predicted"/>
<sequence length="214" mass="24349">MAEWSVKEDAYLLACLDNCIARKANPRQNLESMMEHGGYQRSEDAISKRLPEIFERSGMNIKRKKLVKRGTAALGEHYPELVTRIPNAQDKLKKTQEKEREGTSAEGPTGDEDMQAMDQDKTYSLGPSSESGRSPQDEREQPAASRPPPQRHPLDIPYVGFNMLNVETHLERFMGEFRGIIRTLAEEIHSLSNDVIRLEGRTLRLEEKNLGEKD</sequence>
<evidence type="ECO:0000313" key="3">
    <source>
        <dbReference type="Proteomes" id="UP000799779"/>
    </source>
</evidence>
<dbReference type="EMBL" id="ML977556">
    <property type="protein sequence ID" value="KAF2008122.1"/>
    <property type="molecule type" value="Genomic_DNA"/>
</dbReference>
<reference evidence="2" key="1">
    <citation type="journal article" date="2020" name="Stud. Mycol.">
        <title>101 Dothideomycetes genomes: a test case for predicting lifestyles and emergence of pathogens.</title>
        <authorList>
            <person name="Haridas S."/>
            <person name="Albert R."/>
            <person name="Binder M."/>
            <person name="Bloem J."/>
            <person name="Labutti K."/>
            <person name="Salamov A."/>
            <person name="Andreopoulos B."/>
            <person name="Baker S."/>
            <person name="Barry K."/>
            <person name="Bills G."/>
            <person name="Bluhm B."/>
            <person name="Cannon C."/>
            <person name="Castanera R."/>
            <person name="Culley D."/>
            <person name="Daum C."/>
            <person name="Ezra D."/>
            <person name="Gonzalez J."/>
            <person name="Henrissat B."/>
            <person name="Kuo A."/>
            <person name="Liang C."/>
            <person name="Lipzen A."/>
            <person name="Lutzoni F."/>
            <person name="Magnuson J."/>
            <person name="Mondo S."/>
            <person name="Nolan M."/>
            <person name="Ohm R."/>
            <person name="Pangilinan J."/>
            <person name="Park H.-J."/>
            <person name="Ramirez L."/>
            <person name="Alfaro M."/>
            <person name="Sun H."/>
            <person name="Tritt A."/>
            <person name="Yoshinaga Y."/>
            <person name="Zwiers L.-H."/>
            <person name="Turgeon B."/>
            <person name="Goodwin S."/>
            <person name="Spatafora J."/>
            <person name="Crous P."/>
            <person name="Grigoriev I."/>
        </authorList>
    </citation>
    <scope>NUCLEOTIDE SEQUENCE</scope>
    <source>
        <strain evidence="2">CBS 123094</strain>
    </source>
</reference>
<evidence type="ECO:0000256" key="1">
    <source>
        <dbReference type="SAM" id="MobiDB-lite"/>
    </source>
</evidence>
<keyword evidence="3" id="KW-1185">Reference proteome</keyword>
<feature type="compositionally biased region" description="Basic and acidic residues" evidence="1">
    <location>
        <begin position="90"/>
        <end position="103"/>
    </location>
</feature>
<organism evidence="2 3">
    <name type="scientific">Amniculicola lignicola CBS 123094</name>
    <dbReference type="NCBI Taxonomy" id="1392246"/>
    <lineage>
        <taxon>Eukaryota</taxon>
        <taxon>Fungi</taxon>
        <taxon>Dikarya</taxon>
        <taxon>Ascomycota</taxon>
        <taxon>Pezizomycotina</taxon>
        <taxon>Dothideomycetes</taxon>
        <taxon>Pleosporomycetidae</taxon>
        <taxon>Pleosporales</taxon>
        <taxon>Amniculicolaceae</taxon>
        <taxon>Amniculicola</taxon>
    </lineage>
</organism>
<evidence type="ECO:0000313" key="2">
    <source>
        <dbReference type="EMBL" id="KAF2008122.1"/>
    </source>
</evidence>
<feature type="region of interest" description="Disordered" evidence="1">
    <location>
        <begin position="85"/>
        <end position="155"/>
    </location>
</feature>
<name>A0A6A5X5D2_9PLEO</name>
<dbReference type="Proteomes" id="UP000799779">
    <property type="component" value="Unassembled WGS sequence"/>
</dbReference>